<proteinExistence type="predicted"/>
<keyword evidence="3" id="KW-0812">Transmembrane</keyword>
<evidence type="ECO:0000256" key="2">
    <source>
        <dbReference type="ARBA" id="ARBA00022448"/>
    </source>
</evidence>
<dbReference type="InterPro" id="IPR023997">
    <property type="entry name" value="TonB-dep_OMP_SusC/RagA_CS"/>
</dbReference>
<keyword evidence="2" id="KW-0813">Transport</keyword>
<keyword evidence="4" id="KW-0472">Membrane</keyword>
<name>A0A5J4SAL2_9ZZZZ</name>
<evidence type="ECO:0000256" key="5">
    <source>
        <dbReference type="ARBA" id="ARBA00023237"/>
    </source>
</evidence>
<dbReference type="Gene3D" id="2.60.40.1120">
    <property type="entry name" value="Carboxypeptidase-like, regulatory domain"/>
    <property type="match status" value="1"/>
</dbReference>
<evidence type="ECO:0000256" key="3">
    <source>
        <dbReference type="ARBA" id="ARBA00022692"/>
    </source>
</evidence>
<dbReference type="InterPro" id="IPR012910">
    <property type="entry name" value="Plug_dom"/>
</dbReference>
<accession>A0A5J4SAL2</accession>
<dbReference type="EMBL" id="SNRY01000288">
    <property type="protein sequence ID" value="KAA6343097.1"/>
    <property type="molecule type" value="Genomic_DNA"/>
</dbReference>
<dbReference type="GO" id="GO:0009279">
    <property type="term" value="C:cell outer membrane"/>
    <property type="evidence" value="ECO:0007669"/>
    <property type="project" value="UniProtKB-SubCell"/>
</dbReference>
<dbReference type="AlphaFoldDB" id="A0A5J4SAL2"/>
<dbReference type="Gene3D" id="2.40.170.20">
    <property type="entry name" value="TonB-dependent receptor, beta-barrel domain"/>
    <property type="match status" value="1"/>
</dbReference>
<dbReference type="Gene3D" id="2.170.130.10">
    <property type="entry name" value="TonB-dependent receptor, plug domain"/>
    <property type="match status" value="1"/>
</dbReference>
<dbReference type="InterPro" id="IPR023996">
    <property type="entry name" value="TonB-dep_OMP_SusC/RagA"/>
</dbReference>
<evidence type="ECO:0000256" key="1">
    <source>
        <dbReference type="ARBA" id="ARBA00004571"/>
    </source>
</evidence>
<dbReference type="InterPro" id="IPR036942">
    <property type="entry name" value="Beta-barrel_TonB_sf"/>
</dbReference>
<dbReference type="InterPro" id="IPR039426">
    <property type="entry name" value="TonB-dep_rcpt-like"/>
</dbReference>
<evidence type="ECO:0000259" key="6">
    <source>
        <dbReference type="Pfam" id="PF07715"/>
    </source>
</evidence>
<sequence>MQAGERGAVLKKIKNVVNLQLIPRKTLFFLEDKKHFLVFLTLLFCSFELFAQKPSVTITGRVIDEASKEPLPGITVQVKSTTVGASTDIDGKFVITSNKSLPISLVVNYVGYKSQEIDVYNVEEPIIISIKENINALDEVVVVGYTTAKKSSYTGSVAIVGVKELEKIQVTTIGKALQGSVPGLQSIASAGQPGSDASIYLRGIGSVNASSAPLYVVDGAPGASVSSINGKDIQSISVLKDATASALYGSRGANGVIVITTKQGNLNAKPQVNFSASYGSTGRAIKDYEYLSPKEYYELQWEAIRNTQLDQGKSVLEATQYASEYLVNGSLKVNIYGPQYPNPVGVDGQLVAGATPLWNDDWGKAISRAGVRQQYDLSLSGGSANTKYFFSGSYLNEQGWIIASEYERYHLRSNVSSKVTNWFEAGASISVSTSFQKAPTQSDSNTGNYANFQRLISNIYPVYERNPDGSYVLDEDGNKKYDYGIWRPTTAVSGSNILGSAKHSIFGDRTDAVSLRTNANITPFKGLQWKTTVSVDYSAGSSHSYSHSYYSTGVITDGAGSASRSASRNFRYTINSFLDYDLNLKDKHYFSFLGGPEVYVTNSSSLSGSRSGFQVLGKTEPSAGTTSGTFSGTSSDYHLSSWLGKLDYDYLHRYYFSTSFRRDGSSRFSKQSRWGNFWSVGASWNVKSESFLKNKKDVNNLNLRLSYGAQGNDNVGNYAYGGFYSIYNSIDKLGLLPSDLPTPELKWETNLNLNFGVDVALFDNRLIAQIDLYNRQSKDLLFSKPFAPSTGYSEISANIGSLSNRGIDGQIRGVPIRTRDFNWDITFNFGHYINKITKLPQKEIISGNKRMIEGGSVYDFYVKEWAGVNLENGKATWYKNITDADGNVTGRTITEDQTEATLDFHGSSLPDLYGGIGSSVTYKNLELSFLFSYNIGGKIYDGDQTWIMHLGYAPGRGWSKEALTRWTPENTKTDFPRLSYVSDAWNTTSSTRFLFDASYVRLKNIDLSYSLPKSLLNVVKLSNVKLRLTGENLLTFFTHKGLDPEQTVSGSTYFRYPAQKAYSLGID</sequence>
<comment type="caution">
    <text evidence="8">The sequence shown here is derived from an EMBL/GenBank/DDBJ whole genome shotgun (WGS) entry which is preliminary data.</text>
</comment>
<dbReference type="SUPFAM" id="SSF56935">
    <property type="entry name" value="Porins"/>
    <property type="match status" value="1"/>
</dbReference>
<protein>
    <submittedName>
        <fullName evidence="8">TonB-dependent receptor SusC</fullName>
    </submittedName>
</protein>
<comment type="subcellular location">
    <subcellularLocation>
        <location evidence="1">Cell outer membrane</location>
        <topology evidence="1">Multi-pass membrane protein</topology>
    </subcellularLocation>
</comment>
<reference evidence="8" key="1">
    <citation type="submission" date="2019-03" db="EMBL/GenBank/DDBJ databases">
        <title>Single cell metagenomics reveals metabolic interactions within the superorganism composed of flagellate Streblomastix strix and complex community of Bacteroidetes bacteria on its surface.</title>
        <authorList>
            <person name="Treitli S.C."/>
            <person name="Kolisko M."/>
            <person name="Husnik F."/>
            <person name="Keeling P."/>
            <person name="Hampl V."/>
        </authorList>
    </citation>
    <scope>NUCLEOTIDE SEQUENCE</scope>
    <source>
        <strain evidence="8">STM</strain>
    </source>
</reference>
<gene>
    <name evidence="7" type="ORF">EZS27_009198</name>
    <name evidence="8" type="ORF">EZS27_009205</name>
</gene>
<feature type="domain" description="TonB-dependent receptor plug" evidence="6">
    <location>
        <begin position="150"/>
        <end position="256"/>
    </location>
</feature>
<dbReference type="NCBIfam" id="TIGR04056">
    <property type="entry name" value="OMP_RagA_SusC"/>
    <property type="match status" value="1"/>
</dbReference>
<dbReference type="PROSITE" id="PS52016">
    <property type="entry name" value="TONB_DEPENDENT_REC_3"/>
    <property type="match status" value="1"/>
</dbReference>
<evidence type="ECO:0000313" key="7">
    <source>
        <dbReference type="EMBL" id="KAA6343090.1"/>
    </source>
</evidence>
<dbReference type="InterPro" id="IPR037066">
    <property type="entry name" value="Plug_dom_sf"/>
</dbReference>
<dbReference type="Pfam" id="PF07715">
    <property type="entry name" value="Plug"/>
    <property type="match status" value="1"/>
</dbReference>
<evidence type="ECO:0000256" key="4">
    <source>
        <dbReference type="ARBA" id="ARBA00023136"/>
    </source>
</evidence>
<dbReference type="InterPro" id="IPR008969">
    <property type="entry name" value="CarboxyPept-like_regulatory"/>
</dbReference>
<keyword evidence="8" id="KW-0675">Receptor</keyword>
<feature type="non-terminal residue" evidence="8">
    <location>
        <position position="1067"/>
    </location>
</feature>
<dbReference type="NCBIfam" id="TIGR04057">
    <property type="entry name" value="SusC_RagA_signa"/>
    <property type="match status" value="1"/>
</dbReference>
<dbReference type="EMBL" id="SNRY01000288">
    <property type="protein sequence ID" value="KAA6343090.1"/>
    <property type="molecule type" value="Genomic_DNA"/>
</dbReference>
<dbReference type="SUPFAM" id="SSF49464">
    <property type="entry name" value="Carboxypeptidase regulatory domain-like"/>
    <property type="match status" value="1"/>
</dbReference>
<keyword evidence="5" id="KW-0998">Cell outer membrane</keyword>
<evidence type="ECO:0000313" key="8">
    <source>
        <dbReference type="EMBL" id="KAA6343097.1"/>
    </source>
</evidence>
<dbReference type="Pfam" id="PF13715">
    <property type="entry name" value="CarbopepD_reg_2"/>
    <property type="match status" value="1"/>
</dbReference>
<organism evidence="8">
    <name type="scientific">termite gut metagenome</name>
    <dbReference type="NCBI Taxonomy" id="433724"/>
    <lineage>
        <taxon>unclassified sequences</taxon>
        <taxon>metagenomes</taxon>
        <taxon>organismal metagenomes</taxon>
    </lineage>
</organism>